<comment type="caution">
    <text evidence="3">The sequence shown here is derived from an EMBL/GenBank/DDBJ whole genome shotgun (WGS) entry which is preliminary data.</text>
</comment>
<evidence type="ECO:0000313" key="3">
    <source>
        <dbReference type="EMBL" id="OAR02689.1"/>
    </source>
</evidence>
<dbReference type="PANTHER" id="PTHR24223">
    <property type="entry name" value="ATP-BINDING CASSETTE SUB-FAMILY C"/>
    <property type="match status" value="1"/>
</dbReference>
<evidence type="ECO:0000256" key="2">
    <source>
        <dbReference type="ARBA" id="ARBA00022840"/>
    </source>
</evidence>
<keyword evidence="1" id="KW-0547">Nucleotide-binding</keyword>
<accession>A0A179ILQ1</accession>
<name>A0A179ILQ1_CORDF</name>
<dbReference type="GO" id="GO:0042626">
    <property type="term" value="F:ATPase-coupled transmembrane transporter activity"/>
    <property type="evidence" value="ECO:0007669"/>
    <property type="project" value="TreeGrafter"/>
</dbReference>
<proteinExistence type="predicted"/>
<keyword evidence="4" id="KW-1185">Reference proteome</keyword>
<dbReference type="OrthoDB" id="6500128at2759"/>
<dbReference type="SUPFAM" id="SSF52540">
    <property type="entry name" value="P-loop containing nucleoside triphosphate hydrolases"/>
    <property type="match status" value="1"/>
</dbReference>
<keyword evidence="2" id="KW-0067">ATP-binding</keyword>
<evidence type="ECO:0008006" key="5">
    <source>
        <dbReference type="Google" id="ProtNLM"/>
    </source>
</evidence>
<dbReference type="InterPro" id="IPR027417">
    <property type="entry name" value="P-loop_NTPase"/>
</dbReference>
<sequence>MIRGYVGSGKSTILKTIAGEREPWGLNDALEQNIEGDSFGDPARLWKIIEICALDSDLDRLPDGTMTLAGSEGCNLSGGQKQAVFLARGLTIGADSLLLDDVFSVLDIPTASIIRQSLFGKGGYFQEEPTTLFTVTNIAQHLKDADFVFEVNPDGEAVAQKRIMSNPTASEPNRCKGNVSDDGMDSKKTSVVQVTLSDTEIKHQCHGDWAALRILFQGCWAA</sequence>
<evidence type="ECO:0000256" key="1">
    <source>
        <dbReference type="ARBA" id="ARBA00022741"/>
    </source>
</evidence>
<dbReference type="Gene3D" id="3.40.50.300">
    <property type="entry name" value="P-loop containing nucleotide triphosphate hydrolases"/>
    <property type="match status" value="1"/>
</dbReference>
<organism evidence="3 4">
    <name type="scientific">Cordyceps confragosa</name>
    <name type="common">Lecanicillium lecanii</name>
    <dbReference type="NCBI Taxonomy" id="2714763"/>
    <lineage>
        <taxon>Eukaryota</taxon>
        <taxon>Fungi</taxon>
        <taxon>Dikarya</taxon>
        <taxon>Ascomycota</taxon>
        <taxon>Pezizomycotina</taxon>
        <taxon>Sordariomycetes</taxon>
        <taxon>Hypocreomycetidae</taxon>
        <taxon>Hypocreales</taxon>
        <taxon>Cordycipitaceae</taxon>
        <taxon>Akanthomyces</taxon>
    </lineage>
</organism>
<reference evidence="3 4" key="1">
    <citation type="submission" date="2016-03" db="EMBL/GenBank/DDBJ databases">
        <title>Fine-scale spatial genetic structure of a fungal parasite of coffee scale insects.</title>
        <authorList>
            <person name="Jackson D."/>
            <person name="Zemenick K.A."/>
            <person name="Malloure B."/>
            <person name="Quandt C.A."/>
            <person name="James T.Y."/>
        </authorList>
    </citation>
    <scope>NUCLEOTIDE SEQUENCE [LARGE SCALE GENOMIC DNA]</scope>
    <source>
        <strain evidence="3 4">UM487</strain>
    </source>
</reference>
<dbReference type="EMBL" id="LUKN01000566">
    <property type="protein sequence ID" value="OAR02689.1"/>
    <property type="molecule type" value="Genomic_DNA"/>
</dbReference>
<dbReference type="GO" id="GO:0016020">
    <property type="term" value="C:membrane"/>
    <property type="evidence" value="ECO:0007669"/>
    <property type="project" value="TreeGrafter"/>
</dbReference>
<dbReference type="AlphaFoldDB" id="A0A179ILQ1"/>
<dbReference type="InterPro" id="IPR050173">
    <property type="entry name" value="ABC_transporter_C-like"/>
</dbReference>
<dbReference type="Proteomes" id="UP000243081">
    <property type="component" value="Unassembled WGS sequence"/>
</dbReference>
<evidence type="ECO:0000313" key="4">
    <source>
        <dbReference type="Proteomes" id="UP000243081"/>
    </source>
</evidence>
<dbReference type="GO" id="GO:0005524">
    <property type="term" value="F:ATP binding"/>
    <property type="evidence" value="ECO:0007669"/>
    <property type="project" value="UniProtKB-KW"/>
</dbReference>
<gene>
    <name evidence="3" type="ORF">LLEC1_00703</name>
</gene>
<protein>
    <recommendedName>
        <fullName evidence="5">ABC transporter domain-containing protein</fullName>
    </recommendedName>
</protein>